<keyword evidence="13" id="KW-1185">Reference proteome</keyword>
<dbReference type="Proteomes" id="UP000322976">
    <property type="component" value="Unassembled WGS sequence"/>
</dbReference>
<proteinExistence type="predicted"/>
<keyword evidence="9" id="KW-0786">Thiamine pyrophosphate</keyword>
<evidence type="ECO:0000256" key="2">
    <source>
        <dbReference type="ARBA" id="ARBA00001964"/>
    </source>
</evidence>
<evidence type="ECO:0000256" key="9">
    <source>
        <dbReference type="ARBA" id="ARBA00023052"/>
    </source>
</evidence>
<dbReference type="GO" id="GO:0030976">
    <property type="term" value="F:thiamine pyrophosphate binding"/>
    <property type="evidence" value="ECO:0007669"/>
    <property type="project" value="InterPro"/>
</dbReference>
<evidence type="ECO:0000256" key="7">
    <source>
        <dbReference type="ARBA" id="ARBA00023004"/>
    </source>
</evidence>
<keyword evidence="7" id="KW-0408">Iron</keyword>
<evidence type="ECO:0000256" key="1">
    <source>
        <dbReference type="ARBA" id="ARBA00001946"/>
    </source>
</evidence>
<dbReference type="SUPFAM" id="SSF52518">
    <property type="entry name" value="Thiamin diphosphate-binding fold (THDP-binding)"/>
    <property type="match status" value="1"/>
</dbReference>
<comment type="cofactor">
    <cofactor evidence="3">
        <name>[4Fe-4S] cluster</name>
        <dbReference type="ChEBI" id="CHEBI:49883"/>
    </cofactor>
</comment>
<dbReference type="InterPro" id="IPR011766">
    <property type="entry name" value="TPP_enzyme_TPP-bd"/>
</dbReference>
<evidence type="ECO:0000256" key="4">
    <source>
        <dbReference type="ARBA" id="ARBA00022723"/>
    </source>
</evidence>
<dbReference type="EMBL" id="VTPS01000002">
    <property type="protein sequence ID" value="TZE83129.1"/>
    <property type="molecule type" value="Genomic_DNA"/>
</dbReference>
<dbReference type="Pfam" id="PF12367">
    <property type="entry name" value="PFO_beta_C"/>
    <property type="match status" value="1"/>
</dbReference>
<keyword evidence="5" id="KW-0460">Magnesium</keyword>
<dbReference type="InterPro" id="IPR011896">
    <property type="entry name" value="OFOB"/>
</dbReference>
<feature type="domain" description="Pyruvate ferredoxin oxidoreductase beta subunit C-terminal" evidence="11">
    <location>
        <begin position="198"/>
        <end position="261"/>
    </location>
</feature>
<evidence type="ECO:0000256" key="3">
    <source>
        <dbReference type="ARBA" id="ARBA00001966"/>
    </source>
</evidence>
<dbReference type="InterPro" id="IPR029061">
    <property type="entry name" value="THDP-binding"/>
</dbReference>
<protein>
    <submittedName>
        <fullName evidence="12">2-oxoacid:ferredoxin oxidoreductase subunit beta</fullName>
    </submittedName>
</protein>
<dbReference type="InterPro" id="IPR051457">
    <property type="entry name" value="2-oxoacid:Fd_oxidoreductase"/>
</dbReference>
<dbReference type="AlphaFoldDB" id="A0A5D8QFX8"/>
<dbReference type="CDD" id="cd03375">
    <property type="entry name" value="TPP_OGFOR"/>
    <property type="match status" value="1"/>
</dbReference>
<comment type="cofactor">
    <cofactor evidence="2">
        <name>thiamine diphosphate</name>
        <dbReference type="ChEBI" id="CHEBI:58937"/>
    </cofactor>
</comment>
<keyword evidence="8" id="KW-0411">Iron-sulfur</keyword>
<keyword evidence="6" id="KW-0560">Oxidoreductase</keyword>
<dbReference type="PANTHER" id="PTHR48084">
    <property type="entry name" value="2-OXOGLUTARATE OXIDOREDUCTASE SUBUNIT KORB-RELATED"/>
    <property type="match status" value="1"/>
</dbReference>
<dbReference type="Pfam" id="PF02775">
    <property type="entry name" value="TPP_enzyme_C"/>
    <property type="match status" value="1"/>
</dbReference>
<organism evidence="12 13">
    <name type="scientific">Calorimonas adulescens</name>
    <dbReference type="NCBI Taxonomy" id="2606906"/>
    <lineage>
        <taxon>Bacteria</taxon>
        <taxon>Bacillati</taxon>
        <taxon>Bacillota</taxon>
        <taxon>Clostridia</taxon>
        <taxon>Thermoanaerobacterales</taxon>
        <taxon>Thermoanaerobacteraceae</taxon>
        <taxon>Calorimonas</taxon>
    </lineage>
</organism>
<dbReference type="GO" id="GO:0051536">
    <property type="term" value="F:iron-sulfur cluster binding"/>
    <property type="evidence" value="ECO:0007669"/>
    <property type="project" value="UniProtKB-KW"/>
</dbReference>
<evidence type="ECO:0000256" key="6">
    <source>
        <dbReference type="ARBA" id="ARBA00023002"/>
    </source>
</evidence>
<dbReference type="GO" id="GO:0045333">
    <property type="term" value="P:cellular respiration"/>
    <property type="evidence" value="ECO:0007669"/>
    <property type="project" value="UniProtKB-ARBA"/>
</dbReference>
<feature type="domain" description="Thiamine pyrophosphate enzyme TPP-binding" evidence="10">
    <location>
        <begin position="50"/>
        <end position="194"/>
    </location>
</feature>
<reference evidence="12 13" key="1">
    <citation type="submission" date="2019-08" db="EMBL/GenBank/DDBJ databases">
        <title>Calorimonas adulescens gen. nov., sp. nov., an anaerobic thermophilic bacterium from Sakhalin hot spring.</title>
        <authorList>
            <person name="Khomyakova M.A."/>
            <person name="Merkel A.Y."/>
            <person name="Novikov A."/>
            <person name="Bonch-Osmolovskaya E.A."/>
            <person name="Slobodkin A.I."/>
        </authorList>
    </citation>
    <scope>NUCLEOTIDE SEQUENCE [LARGE SCALE GENOMIC DNA]</scope>
    <source>
        <strain evidence="12 13">A05MB</strain>
    </source>
</reference>
<comment type="caution">
    <text evidence="12">The sequence shown here is derived from an EMBL/GenBank/DDBJ whole genome shotgun (WGS) entry which is preliminary data.</text>
</comment>
<dbReference type="InterPro" id="IPR032686">
    <property type="entry name" value="PFO_beta_C"/>
</dbReference>
<dbReference type="RefSeq" id="WP_149544326.1">
    <property type="nucleotide sequence ID" value="NZ_VTPS01000002.1"/>
</dbReference>
<evidence type="ECO:0000259" key="10">
    <source>
        <dbReference type="Pfam" id="PF02775"/>
    </source>
</evidence>
<dbReference type="GO" id="GO:0016625">
    <property type="term" value="F:oxidoreductase activity, acting on the aldehyde or oxo group of donors, iron-sulfur protein as acceptor"/>
    <property type="evidence" value="ECO:0007669"/>
    <property type="project" value="UniProtKB-ARBA"/>
</dbReference>
<dbReference type="GO" id="GO:0046872">
    <property type="term" value="F:metal ion binding"/>
    <property type="evidence" value="ECO:0007669"/>
    <property type="project" value="UniProtKB-KW"/>
</dbReference>
<evidence type="ECO:0000313" key="13">
    <source>
        <dbReference type="Proteomes" id="UP000322976"/>
    </source>
</evidence>
<evidence type="ECO:0000256" key="5">
    <source>
        <dbReference type="ARBA" id="ARBA00022842"/>
    </source>
</evidence>
<accession>A0A5D8QFX8</accession>
<dbReference type="PANTHER" id="PTHR48084:SF4">
    <property type="entry name" value="2-OXOGLUTARATE OXIDOREDUCTASE SUBUNIT KORB"/>
    <property type="match status" value="1"/>
</dbReference>
<evidence type="ECO:0000256" key="8">
    <source>
        <dbReference type="ARBA" id="ARBA00023014"/>
    </source>
</evidence>
<name>A0A5D8QFX8_9THEO</name>
<gene>
    <name evidence="12" type="ORF">FWJ32_02065</name>
</gene>
<evidence type="ECO:0000313" key="12">
    <source>
        <dbReference type="EMBL" id="TZE83129.1"/>
    </source>
</evidence>
<dbReference type="Gene3D" id="3.40.50.970">
    <property type="match status" value="1"/>
</dbReference>
<keyword evidence="4" id="KW-0479">Metal-binding</keyword>
<dbReference type="NCBIfam" id="TIGR02177">
    <property type="entry name" value="PorB_KorB"/>
    <property type="match status" value="1"/>
</dbReference>
<sequence>MTKYEYKLYDKPAWCPGCGNYMIRTALKQALEELGLEPHQVVISSGIGQAAKMPHYIKVNGFNGLHGRALPPAIGIKLANKDLKVIVESGDGDSYGEGGNHFIHTIRYNIDIAHFVHDNQIYGLTKGQASPTTAMGQHTTLQFDGVKAEPLNPVALALTMGAGFVARGFSGDIPHLVNLMKEAIMYKGYALVDIFQPCVVWNKVNTFAWYKQRVYHLPDDYDYTNRKEAMKKAMEFGDKIPIGILYKVEKEPYEDRFDFIKNGPPLVDRELNPKDAEKLLRDFV</sequence>
<evidence type="ECO:0000259" key="11">
    <source>
        <dbReference type="Pfam" id="PF12367"/>
    </source>
</evidence>
<comment type="cofactor">
    <cofactor evidence="1">
        <name>Mg(2+)</name>
        <dbReference type="ChEBI" id="CHEBI:18420"/>
    </cofactor>
</comment>